<evidence type="ECO:0000256" key="6">
    <source>
        <dbReference type="ARBA" id="ARBA00038076"/>
    </source>
</evidence>
<evidence type="ECO:0000259" key="9">
    <source>
        <dbReference type="Pfam" id="PF12704"/>
    </source>
</evidence>
<dbReference type="RefSeq" id="WP_013570536.1">
    <property type="nucleotide sequence ID" value="NC_014963.1"/>
</dbReference>
<evidence type="ECO:0000256" key="2">
    <source>
        <dbReference type="ARBA" id="ARBA00022475"/>
    </source>
</evidence>
<dbReference type="GO" id="GO:0022857">
    <property type="term" value="F:transmembrane transporter activity"/>
    <property type="evidence" value="ECO:0007669"/>
    <property type="project" value="TreeGrafter"/>
</dbReference>
<evidence type="ECO:0000313" key="11">
    <source>
        <dbReference type="Proteomes" id="UP000006844"/>
    </source>
</evidence>
<gene>
    <name evidence="10" type="ordered locus">AciPR4_4057</name>
</gene>
<accession>E8V4I2</accession>
<feature type="domain" description="MacB-like periplasmic core" evidence="9">
    <location>
        <begin position="21"/>
        <end position="235"/>
    </location>
</feature>
<keyword evidence="3 7" id="KW-0812">Transmembrane</keyword>
<dbReference type="STRING" id="401053.AciPR4_4057"/>
<feature type="domain" description="ABC3 transporter permease C-terminal" evidence="8">
    <location>
        <begin position="290"/>
        <end position="400"/>
    </location>
</feature>
<feature type="transmembrane region" description="Helical" evidence="7">
    <location>
        <begin position="330"/>
        <end position="357"/>
    </location>
</feature>
<evidence type="ECO:0000313" key="10">
    <source>
        <dbReference type="EMBL" id="ADV84806.1"/>
    </source>
</evidence>
<evidence type="ECO:0000256" key="7">
    <source>
        <dbReference type="SAM" id="Phobius"/>
    </source>
</evidence>
<protein>
    <recommendedName>
        <fullName evidence="12">ABC3 transporter permease protein domain-containing protein</fullName>
    </recommendedName>
</protein>
<dbReference type="InterPro" id="IPR050250">
    <property type="entry name" value="Macrolide_Exporter_MacB"/>
</dbReference>
<dbReference type="AlphaFoldDB" id="E8V4I2"/>
<evidence type="ECO:0000256" key="3">
    <source>
        <dbReference type="ARBA" id="ARBA00022692"/>
    </source>
</evidence>
<dbReference type="Proteomes" id="UP000006844">
    <property type="component" value="Chromosome"/>
</dbReference>
<comment type="subcellular location">
    <subcellularLocation>
        <location evidence="1">Cell membrane</location>
        <topology evidence="1">Multi-pass membrane protein</topology>
    </subcellularLocation>
</comment>
<evidence type="ECO:0000256" key="5">
    <source>
        <dbReference type="ARBA" id="ARBA00023136"/>
    </source>
</evidence>
<dbReference type="HOGENOM" id="CLU_000604_8_0_0"/>
<dbReference type="eggNOG" id="COG0577">
    <property type="taxonomic scope" value="Bacteria"/>
</dbReference>
<evidence type="ECO:0008006" key="12">
    <source>
        <dbReference type="Google" id="ProtNLM"/>
    </source>
</evidence>
<dbReference type="KEGG" id="tsa:AciPR4_4057"/>
<organism evidence="10 11">
    <name type="scientific">Terriglobus saanensis (strain ATCC BAA-1853 / DSM 23119 / SP1PR4)</name>
    <dbReference type="NCBI Taxonomy" id="401053"/>
    <lineage>
        <taxon>Bacteria</taxon>
        <taxon>Pseudomonadati</taxon>
        <taxon>Acidobacteriota</taxon>
        <taxon>Terriglobia</taxon>
        <taxon>Terriglobales</taxon>
        <taxon>Acidobacteriaceae</taxon>
        <taxon>Terriglobus</taxon>
    </lineage>
</organism>
<dbReference type="PANTHER" id="PTHR30572">
    <property type="entry name" value="MEMBRANE COMPONENT OF TRANSPORTER-RELATED"/>
    <property type="match status" value="1"/>
</dbReference>
<keyword evidence="2" id="KW-1003">Cell membrane</keyword>
<sequence>MDLKEAFKLALQSLWANKLRTVLTLLGVMIGVASVIAVVTLVNGANAYVDQKLNTFGSDVFTVSKQPTAITSFEDYTKFQKRKNVQVDAYRWLVEQCHKCALIGVQQTTRGTVKFSTESVTDVALRGWTSGMPVLNNLDIAQGRTFTQSEEDHSAHVAIIGTDIQENLLKSEDPIGKEIRVDGVPYTVVGVGAKQGKTLGQSQDNWVAVPLPAFQRSYGLQKSVTIFLKARGGSGLAMQDAMEETRVLMRAFRHDIPGSDDDFNLDQNDAFATIMKQITGWFAAIAIPAAGISLVVGGIVIMNIMLVSVTERTREIGIRKALGARKKDVMAQFIIESALMSLVGGIIGVFGGVLVAYGVTIVAGFPANVAIWSILVGLFVSTVTGIFFGVYPARKAADLDPIVALRSDM</sequence>
<feature type="transmembrane region" description="Helical" evidence="7">
    <location>
        <begin position="21"/>
        <end position="42"/>
    </location>
</feature>
<dbReference type="PANTHER" id="PTHR30572:SF4">
    <property type="entry name" value="ABC TRANSPORTER PERMEASE YTRF"/>
    <property type="match status" value="1"/>
</dbReference>
<reference evidence="10 11" key="1">
    <citation type="journal article" date="2012" name="Stand. Genomic Sci.">
        <title>Complete genome sequence of Terriglobus saanensis type strain SP1PR4(T), an Acidobacteria from tundra soil.</title>
        <authorList>
            <person name="Rawat S.R."/>
            <person name="Mannisto M.K."/>
            <person name="Starovoytov V."/>
            <person name="Goodwin L."/>
            <person name="Nolan M."/>
            <person name="Hauser L."/>
            <person name="Land M."/>
            <person name="Davenport K.W."/>
            <person name="Woyke T."/>
            <person name="Haggblom M.M."/>
        </authorList>
    </citation>
    <scope>NUCLEOTIDE SEQUENCE</scope>
    <source>
        <strain evidence="11">ATCC BAA-1853 / DSM 23119 / SP1PR4</strain>
    </source>
</reference>
<dbReference type="Pfam" id="PF12704">
    <property type="entry name" value="MacB_PCD"/>
    <property type="match status" value="1"/>
</dbReference>
<feature type="transmembrane region" description="Helical" evidence="7">
    <location>
        <begin position="369"/>
        <end position="391"/>
    </location>
</feature>
<comment type="similarity">
    <text evidence="6">Belongs to the ABC-4 integral membrane protein family.</text>
</comment>
<dbReference type="Pfam" id="PF02687">
    <property type="entry name" value="FtsX"/>
    <property type="match status" value="1"/>
</dbReference>
<evidence type="ECO:0000256" key="1">
    <source>
        <dbReference type="ARBA" id="ARBA00004651"/>
    </source>
</evidence>
<dbReference type="OrthoDB" id="9770036at2"/>
<proteinExistence type="inferred from homology"/>
<keyword evidence="11" id="KW-1185">Reference proteome</keyword>
<evidence type="ECO:0000256" key="4">
    <source>
        <dbReference type="ARBA" id="ARBA00022989"/>
    </source>
</evidence>
<dbReference type="InterPro" id="IPR025857">
    <property type="entry name" value="MacB_PCD"/>
</dbReference>
<name>E8V4I2_TERSS</name>
<evidence type="ECO:0000259" key="8">
    <source>
        <dbReference type="Pfam" id="PF02687"/>
    </source>
</evidence>
<feature type="transmembrane region" description="Helical" evidence="7">
    <location>
        <begin position="281"/>
        <end position="309"/>
    </location>
</feature>
<dbReference type="GO" id="GO:0005886">
    <property type="term" value="C:plasma membrane"/>
    <property type="evidence" value="ECO:0007669"/>
    <property type="project" value="UniProtKB-SubCell"/>
</dbReference>
<keyword evidence="4 7" id="KW-1133">Transmembrane helix</keyword>
<dbReference type="InterPro" id="IPR003838">
    <property type="entry name" value="ABC3_permease_C"/>
</dbReference>
<dbReference type="EMBL" id="CP002467">
    <property type="protein sequence ID" value="ADV84806.1"/>
    <property type="molecule type" value="Genomic_DNA"/>
</dbReference>
<keyword evidence="5 7" id="KW-0472">Membrane</keyword>